<comment type="caution">
    <text evidence="1">The sequence shown here is derived from an EMBL/GenBank/DDBJ whole genome shotgun (WGS) entry which is preliminary data.</text>
</comment>
<evidence type="ECO:0000313" key="1">
    <source>
        <dbReference type="EMBL" id="KAJ8071194.1"/>
    </source>
</evidence>
<dbReference type="EMBL" id="JAPEIS010000001">
    <property type="protein sequence ID" value="KAJ8071194.1"/>
    <property type="molecule type" value="Genomic_DNA"/>
</dbReference>
<dbReference type="InterPro" id="IPR011042">
    <property type="entry name" value="6-blade_b-propeller_TolB-like"/>
</dbReference>
<keyword evidence="2" id="KW-1185">Reference proteome</keyword>
<name>A0A9X0DPT2_9HELO</name>
<evidence type="ECO:0000313" key="2">
    <source>
        <dbReference type="Proteomes" id="UP001152300"/>
    </source>
</evidence>
<dbReference type="Proteomes" id="UP001152300">
    <property type="component" value="Unassembled WGS sequence"/>
</dbReference>
<accession>A0A9X0DPT2</accession>
<reference evidence="1" key="1">
    <citation type="submission" date="2022-11" db="EMBL/GenBank/DDBJ databases">
        <title>Genome Resource of Sclerotinia nivalis Strain SnTB1, a Plant Pathogen Isolated from American Ginseng.</title>
        <authorList>
            <person name="Fan S."/>
        </authorList>
    </citation>
    <scope>NUCLEOTIDE SEQUENCE</scope>
    <source>
        <strain evidence="1">SnTB1</strain>
    </source>
</reference>
<organism evidence="1 2">
    <name type="scientific">Sclerotinia nivalis</name>
    <dbReference type="NCBI Taxonomy" id="352851"/>
    <lineage>
        <taxon>Eukaryota</taxon>
        <taxon>Fungi</taxon>
        <taxon>Dikarya</taxon>
        <taxon>Ascomycota</taxon>
        <taxon>Pezizomycotina</taxon>
        <taxon>Leotiomycetes</taxon>
        <taxon>Helotiales</taxon>
        <taxon>Sclerotiniaceae</taxon>
        <taxon>Sclerotinia</taxon>
    </lineage>
</organism>
<dbReference type="PANTHER" id="PTHR42060:SF1">
    <property type="entry name" value="NHL REPEAT-CONTAINING PROTEIN"/>
    <property type="match status" value="1"/>
</dbReference>
<dbReference type="PANTHER" id="PTHR42060">
    <property type="entry name" value="NHL REPEAT-CONTAINING PROTEIN-RELATED"/>
    <property type="match status" value="1"/>
</dbReference>
<dbReference type="AlphaFoldDB" id="A0A9X0DPT2"/>
<dbReference type="OrthoDB" id="9977941at2759"/>
<dbReference type="SUPFAM" id="SSF63829">
    <property type="entry name" value="Calcium-dependent phosphotriesterase"/>
    <property type="match status" value="1"/>
</dbReference>
<dbReference type="Gene3D" id="2.120.10.30">
    <property type="entry name" value="TolB, C-terminal domain"/>
    <property type="match status" value="1"/>
</dbReference>
<sequence length="353" mass="38374">MYALVEGDPFFEANEKEIDRCVRAFTNSVRVDESLLLSAPHCVELSFWAQGWRLAVTPIRLDPSVKDIYALSFATVFLQVLRMNKCRLVGQPSAGLYCFSHVTACEFVESSSWRRMSSLLPQQTLSLLGSNAVWRLDMRPEESKNGNVYASAHLSLSARIPSAQVLNGMTQLAKNDTSHVLISDSAAGNILRLNVVTGEEVVVISDPTMLPRSDGINVGVNGIHVWGDQLFYTSLDQGIFAKVRISLSTGVAKGPVDIILNGTLQAADDFTLSRDGLTAWITEYGEFVLVEVDILSKTSRIALNDTLLASTSSAALGRSCSNLNSIYITGAHLNANGTAVQGRVFEAKLDTLL</sequence>
<gene>
    <name evidence="1" type="ORF">OCU04_001532</name>
</gene>
<proteinExistence type="predicted"/>
<dbReference type="InterPro" id="IPR052998">
    <property type="entry name" value="Hetero-Diels-Alderase-like"/>
</dbReference>
<protein>
    <submittedName>
        <fullName evidence="1">Uncharacterized protein</fullName>
    </submittedName>
</protein>